<organism evidence="2 3">
    <name type="scientific">Platanthera guangdongensis</name>
    <dbReference type="NCBI Taxonomy" id="2320717"/>
    <lineage>
        <taxon>Eukaryota</taxon>
        <taxon>Viridiplantae</taxon>
        <taxon>Streptophyta</taxon>
        <taxon>Embryophyta</taxon>
        <taxon>Tracheophyta</taxon>
        <taxon>Spermatophyta</taxon>
        <taxon>Magnoliopsida</taxon>
        <taxon>Liliopsida</taxon>
        <taxon>Asparagales</taxon>
        <taxon>Orchidaceae</taxon>
        <taxon>Orchidoideae</taxon>
        <taxon>Orchideae</taxon>
        <taxon>Orchidinae</taxon>
        <taxon>Platanthera</taxon>
    </lineage>
</organism>
<sequence length="180" mass="19968">MAGGDEPEALRLGKKARTLSQRPAGPSRRHIVWETSAPPFCDGRLEQERIGHFPAGRASTSRRCDRPFGTPAAHISRSSPECHRADFSLLRLGTAGMAFRRVPKHSLSEDGVFCLPRMAGRSADTYCWSKIDIKEWCRRVNLVNDIIVGVTKLVTLSRGMVHRISAYHIGSYGFSFTAIS</sequence>
<evidence type="ECO:0000313" key="3">
    <source>
        <dbReference type="Proteomes" id="UP001412067"/>
    </source>
</evidence>
<keyword evidence="3" id="KW-1185">Reference proteome</keyword>
<dbReference type="Proteomes" id="UP001412067">
    <property type="component" value="Unassembled WGS sequence"/>
</dbReference>
<comment type="caution">
    <text evidence="2">The sequence shown here is derived from an EMBL/GenBank/DDBJ whole genome shotgun (WGS) entry which is preliminary data.</text>
</comment>
<feature type="region of interest" description="Disordered" evidence="1">
    <location>
        <begin position="1"/>
        <end position="28"/>
    </location>
</feature>
<protein>
    <submittedName>
        <fullName evidence="2">Uncharacterized protein</fullName>
    </submittedName>
</protein>
<dbReference type="EMBL" id="JBBWWR010000016">
    <property type="protein sequence ID" value="KAK8947498.1"/>
    <property type="molecule type" value="Genomic_DNA"/>
</dbReference>
<accession>A0ABR2LPR5</accession>
<name>A0ABR2LPR5_9ASPA</name>
<proteinExistence type="predicted"/>
<evidence type="ECO:0000313" key="2">
    <source>
        <dbReference type="EMBL" id="KAK8947498.1"/>
    </source>
</evidence>
<reference evidence="2 3" key="1">
    <citation type="journal article" date="2022" name="Nat. Plants">
        <title>Genomes of leafy and leafless Platanthera orchids illuminate the evolution of mycoheterotrophy.</title>
        <authorList>
            <person name="Li M.H."/>
            <person name="Liu K.W."/>
            <person name="Li Z."/>
            <person name="Lu H.C."/>
            <person name="Ye Q.L."/>
            <person name="Zhang D."/>
            <person name="Wang J.Y."/>
            <person name="Li Y.F."/>
            <person name="Zhong Z.M."/>
            <person name="Liu X."/>
            <person name="Yu X."/>
            <person name="Liu D.K."/>
            <person name="Tu X.D."/>
            <person name="Liu B."/>
            <person name="Hao Y."/>
            <person name="Liao X.Y."/>
            <person name="Jiang Y.T."/>
            <person name="Sun W.H."/>
            <person name="Chen J."/>
            <person name="Chen Y.Q."/>
            <person name="Ai Y."/>
            <person name="Zhai J.W."/>
            <person name="Wu S.S."/>
            <person name="Zhou Z."/>
            <person name="Hsiao Y.Y."/>
            <person name="Wu W.L."/>
            <person name="Chen Y.Y."/>
            <person name="Lin Y.F."/>
            <person name="Hsu J.L."/>
            <person name="Li C.Y."/>
            <person name="Wang Z.W."/>
            <person name="Zhao X."/>
            <person name="Zhong W.Y."/>
            <person name="Ma X.K."/>
            <person name="Ma L."/>
            <person name="Huang J."/>
            <person name="Chen G.Z."/>
            <person name="Huang M.Z."/>
            <person name="Huang L."/>
            <person name="Peng D.H."/>
            <person name="Luo Y.B."/>
            <person name="Zou S.Q."/>
            <person name="Chen S.P."/>
            <person name="Lan S."/>
            <person name="Tsai W.C."/>
            <person name="Van de Peer Y."/>
            <person name="Liu Z.J."/>
        </authorList>
    </citation>
    <scope>NUCLEOTIDE SEQUENCE [LARGE SCALE GENOMIC DNA]</scope>
    <source>
        <strain evidence="2">Lor288</strain>
    </source>
</reference>
<evidence type="ECO:0000256" key="1">
    <source>
        <dbReference type="SAM" id="MobiDB-lite"/>
    </source>
</evidence>
<gene>
    <name evidence="2" type="ORF">KSP40_PGU020295</name>
</gene>